<dbReference type="Proteomes" id="UP000012160">
    <property type="component" value="Unassembled WGS sequence"/>
</dbReference>
<gene>
    <name evidence="1" type="ORF">LEP1GSC187_0478</name>
</gene>
<dbReference type="AlphaFoldDB" id="M6URX9"/>
<organism evidence="1 2">
    <name type="scientific">Leptospira santarosai str. ZUN179</name>
    <dbReference type="NCBI Taxonomy" id="1049985"/>
    <lineage>
        <taxon>Bacteria</taxon>
        <taxon>Pseudomonadati</taxon>
        <taxon>Spirochaetota</taxon>
        <taxon>Spirochaetia</taxon>
        <taxon>Leptospirales</taxon>
        <taxon>Leptospiraceae</taxon>
        <taxon>Leptospira</taxon>
    </lineage>
</organism>
<comment type="caution">
    <text evidence="1">The sequence shown here is derived from an EMBL/GenBank/DDBJ whole genome shotgun (WGS) entry which is preliminary data.</text>
</comment>
<accession>M6URX9</accession>
<proteinExistence type="predicted"/>
<evidence type="ECO:0000313" key="2">
    <source>
        <dbReference type="Proteomes" id="UP000012160"/>
    </source>
</evidence>
<reference evidence="1 2" key="1">
    <citation type="submission" date="2013-01" db="EMBL/GenBank/DDBJ databases">
        <authorList>
            <person name="Harkins D.M."/>
            <person name="Durkin A.S."/>
            <person name="Brinkac L.M."/>
            <person name="Haft D.H."/>
            <person name="Selengut J.D."/>
            <person name="Sanka R."/>
            <person name="DePew J."/>
            <person name="Purushe J."/>
            <person name="Matthias M.A."/>
            <person name="Vinetz J.M."/>
            <person name="Sutton G.G."/>
            <person name="Nierman W.C."/>
            <person name="Fouts D.E."/>
        </authorList>
    </citation>
    <scope>NUCLEOTIDE SEQUENCE [LARGE SCALE GENOMIC DNA]</scope>
    <source>
        <strain evidence="1 2">ZUN179</strain>
    </source>
</reference>
<dbReference type="EMBL" id="AHOQ02000048">
    <property type="protein sequence ID" value="EMO43814.1"/>
    <property type="molecule type" value="Genomic_DNA"/>
</dbReference>
<evidence type="ECO:0000313" key="1">
    <source>
        <dbReference type="EMBL" id="EMO43814.1"/>
    </source>
</evidence>
<protein>
    <submittedName>
        <fullName evidence="1">Uncharacterized protein</fullName>
    </submittedName>
</protein>
<name>M6URX9_9LEPT</name>
<sequence>MIGKDPKKKSLAPLSEEKIKEIDAHDRLVRKIITTPNAGEMIADYLALSERDRTTVNALIKQLKG</sequence>